<keyword evidence="8" id="KW-0764">Sulfate transport</keyword>
<gene>
    <name evidence="11" type="ORF">E9934_04195</name>
</gene>
<dbReference type="Pfam" id="PF07264">
    <property type="entry name" value="EI24"/>
    <property type="match status" value="1"/>
</dbReference>
<evidence type="ECO:0000256" key="2">
    <source>
        <dbReference type="ARBA" id="ARBA00022448"/>
    </source>
</evidence>
<evidence type="ECO:0000256" key="10">
    <source>
        <dbReference type="SAM" id="Phobius"/>
    </source>
</evidence>
<feature type="transmembrane region" description="Helical" evidence="10">
    <location>
        <begin position="138"/>
        <end position="157"/>
    </location>
</feature>
<evidence type="ECO:0000256" key="8">
    <source>
        <dbReference type="ARBA" id="ARBA00023032"/>
    </source>
</evidence>
<evidence type="ECO:0000256" key="4">
    <source>
        <dbReference type="ARBA" id="ARBA00022519"/>
    </source>
</evidence>
<organism evidence="11 12">
    <name type="scientific">Nocardioides caeni</name>
    <dbReference type="NCBI Taxonomy" id="574700"/>
    <lineage>
        <taxon>Bacteria</taxon>
        <taxon>Bacillati</taxon>
        <taxon>Actinomycetota</taxon>
        <taxon>Actinomycetes</taxon>
        <taxon>Propionibacteriales</taxon>
        <taxon>Nocardioidaceae</taxon>
        <taxon>Nocardioides</taxon>
    </lineage>
</organism>
<keyword evidence="5" id="KW-0028">Amino-acid biosynthesis</keyword>
<evidence type="ECO:0008006" key="13">
    <source>
        <dbReference type="Google" id="ProtNLM"/>
    </source>
</evidence>
<dbReference type="AlphaFoldDB" id="A0A4S8NQ79"/>
<evidence type="ECO:0000313" key="12">
    <source>
        <dbReference type="Proteomes" id="UP000307087"/>
    </source>
</evidence>
<dbReference type="InterPro" id="IPR050480">
    <property type="entry name" value="CysZ-like"/>
</dbReference>
<proteinExistence type="predicted"/>
<keyword evidence="12" id="KW-1185">Reference proteome</keyword>
<dbReference type="InterPro" id="IPR059112">
    <property type="entry name" value="CysZ/EI24"/>
</dbReference>
<evidence type="ECO:0000256" key="7">
    <source>
        <dbReference type="ARBA" id="ARBA00022989"/>
    </source>
</evidence>
<keyword evidence="7 10" id="KW-1133">Transmembrane helix</keyword>
<keyword evidence="4" id="KW-0997">Cell inner membrane</keyword>
<sequence>MQPRAMGFGQGAGFLRDGLRLWRERPRLMLLGLVPAIFVTILVVAALVALVMKADDLIGWATPFADDWNETVRDLFRAVLYVLVLLGAGMLSVVTFTGLTLAVGDPFYEKIWKEVELSLGGDVPDHGVGWLRGALDGLVLVLTGIATAIMVFLIGLLPIVGAVVAAALGLVVAGRVLAAELVSRPLEARGMDRAARKELLAEHPWAMLGFGVCVQACFLIPFGGILVMPAAVAGATYLAREALDRAASGDIVVAPVPPAPPVPPPS</sequence>
<dbReference type="GO" id="GO:0000103">
    <property type="term" value="P:sulfate assimilation"/>
    <property type="evidence" value="ECO:0007669"/>
    <property type="project" value="TreeGrafter"/>
</dbReference>
<evidence type="ECO:0000256" key="3">
    <source>
        <dbReference type="ARBA" id="ARBA00022475"/>
    </source>
</evidence>
<feature type="transmembrane region" description="Helical" evidence="10">
    <location>
        <begin position="28"/>
        <end position="52"/>
    </location>
</feature>
<accession>A0A4S8NQ79</accession>
<dbReference type="EMBL" id="STGW01000002">
    <property type="protein sequence ID" value="THV17684.1"/>
    <property type="molecule type" value="Genomic_DNA"/>
</dbReference>
<evidence type="ECO:0000256" key="9">
    <source>
        <dbReference type="ARBA" id="ARBA00023136"/>
    </source>
</evidence>
<feature type="transmembrane region" description="Helical" evidence="10">
    <location>
        <begin position="204"/>
        <end position="228"/>
    </location>
</feature>
<comment type="subcellular location">
    <subcellularLocation>
        <location evidence="1">Membrane</location>
        <topology evidence="1">Multi-pass membrane protein</topology>
    </subcellularLocation>
</comment>
<evidence type="ECO:0000256" key="6">
    <source>
        <dbReference type="ARBA" id="ARBA00022692"/>
    </source>
</evidence>
<protein>
    <recommendedName>
        <fullName evidence="13">EI24 domain-containing protein</fullName>
    </recommendedName>
</protein>
<feature type="transmembrane region" description="Helical" evidence="10">
    <location>
        <begin position="78"/>
        <end position="103"/>
    </location>
</feature>
<reference evidence="11 12" key="1">
    <citation type="journal article" date="2009" name="Int. J. Syst. Evol. Microbiol.">
        <title>Nocardioides caeni sp. nov., isolated from wastewater.</title>
        <authorList>
            <person name="Yoon J.H."/>
            <person name="Kang S.J."/>
            <person name="Park S."/>
            <person name="Kim W."/>
            <person name="Oh T.K."/>
        </authorList>
    </citation>
    <scope>NUCLEOTIDE SEQUENCE [LARGE SCALE GENOMIC DNA]</scope>
    <source>
        <strain evidence="11 12">DSM 23134</strain>
    </source>
</reference>
<dbReference type="GO" id="GO:0019344">
    <property type="term" value="P:cysteine biosynthetic process"/>
    <property type="evidence" value="ECO:0007669"/>
    <property type="project" value="TreeGrafter"/>
</dbReference>
<evidence type="ECO:0000313" key="11">
    <source>
        <dbReference type="EMBL" id="THV17684.1"/>
    </source>
</evidence>
<dbReference type="GO" id="GO:0009675">
    <property type="term" value="F:high-affinity sulfate:proton symporter activity"/>
    <property type="evidence" value="ECO:0007669"/>
    <property type="project" value="TreeGrafter"/>
</dbReference>
<dbReference type="OrthoDB" id="3375053at2"/>
<dbReference type="GO" id="GO:0005886">
    <property type="term" value="C:plasma membrane"/>
    <property type="evidence" value="ECO:0007669"/>
    <property type="project" value="TreeGrafter"/>
</dbReference>
<keyword evidence="2" id="KW-0813">Transport</keyword>
<evidence type="ECO:0000256" key="5">
    <source>
        <dbReference type="ARBA" id="ARBA00022605"/>
    </source>
</evidence>
<keyword evidence="3" id="KW-1003">Cell membrane</keyword>
<name>A0A4S8NQ79_9ACTN</name>
<keyword evidence="9 10" id="KW-0472">Membrane</keyword>
<dbReference type="PANTHER" id="PTHR37468">
    <property type="entry name" value="SULFATE TRANSPORTER CYSZ"/>
    <property type="match status" value="1"/>
</dbReference>
<dbReference type="Proteomes" id="UP000307087">
    <property type="component" value="Unassembled WGS sequence"/>
</dbReference>
<keyword evidence="6 10" id="KW-0812">Transmembrane</keyword>
<dbReference type="PANTHER" id="PTHR37468:SF1">
    <property type="entry name" value="SULFATE TRANSPORTER CYSZ"/>
    <property type="match status" value="1"/>
</dbReference>
<comment type="caution">
    <text evidence="11">The sequence shown here is derived from an EMBL/GenBank/DDBJ whole genome shotgun (WGS) entry which is preliminary data.</text>
</comment>
<dbReference type="RefSeq" id="WP_136561620.1">
    <property type="nucleotide sequence ID" value="NZ_BAABLS010000001.1"/>
</dbReference>
<evidence type="ECO:0000256" key="1">
    <source>
        <dbReference type="ARBA" id="ARBA00004141"/>
    </source>
</evidence>